<evidence type="ECO:0000313" key="3">
    <source>
        <dbReference type="Proteomes" id="UP001597183"/>
    </source>
</evidence>
<feature type="transmembrane region" description="Helical" evidence="1">
    <location>
        <begin position="74"/>
        <end position="97"/>
    </location>
</feature>
<keyword evidence="1" id="KW-1133">Transmembrane helix</keyword>
<accession>A0ABW4AV86</accession>
<evidence type="ECO:0000313" key="2">
    <source>
        <dbReference type="EMBL" id="MFD1374121.1"/>
    </source>
</evidence>
<comment type="caution">
    <text evidence="2">The sequence shown here is derived from an EMBL/GenBank/DDBJ whole genome shotgun (WGS) entry which is preliminary data.</text>
</comment>
<gene>
    <name evidence="2" type="ORF">ACFQ5G_53085</name>
</gene>
<keyword evidence="3" id="KW-1185">Reference proteome</keyword>
<dbReference type="RefSeq" id="WP_317794277.1">
    <property type="nucleotide sequence ID" value="NZ_AP028461.1"/>
</dbReference>
<reference evidence="3" key="1">
    <citation type="journal article" date="2019" name="Int. J. Syst. Evol. Microbiol.">
        <title>The Global Catalogue of Microorganisms (GCM) 10K type strain sequencing project: providing services to taxonomists for standard genome sequencing and annotation.</title>
        <authorList>
            <consortium name="The Broad Institute Genomics Platform"/>
            <consortium name="The Broad Institute Genome Sequencing Center for Infectious Disease"/>
            <person name="Wu L."/>
            <person name="Ma J."/>
        </authorList>
    </citation>
    <scope>NUCLEOTIDE SEQUENCE [LARGE SCALE GENOMIC DNA]</scope>
    <source>
        <strain evidence="3">CCM 7526</strain>
    </source>
</reference>
<organism evidence="2 3">
    <name type="scientific">Actinoplanes sichuanensis</name>
    <dbReference type="NCBI Taxonomy" id="512349"/>
    <lineage>
        <taxon>Bacteria</taxon>
        <taxon>Bacillati</taxon>
        <taxon>Actinomycetota</taxon>
        <taxon>Actinomycetes</taxon>
        <taxon>Micromonosporales</taxon>
        <taxon>Micromonosporaceae</taxon>
        <taxon>Actinoplanes</taxon>
    </lineage>
</organism>
<protein>
    <submittedName>
        <fullName evidence="2">Uncharacterized protein</fullName>
    </submittedName>
</protein>
<feature type="transmembrane region" description="Helical" evidence="1">
    <location>
        <begin position="20"/>
        <end position="37"/>
    </location>
</feature>
<dbReference type="EMBL" id="JBHTMK010000079">
    <property type="protein sequence ID" value="MFD1374121.1"/>
    <property type="molecule type" value="Genomic_DNA"/>
</dbReference>
<feature type="transmembrane region" description="Helical" evidence="1">
    <location>
        <begin position="43"/>
        <end position="62"/>
    </location>
</feature>
<proteinExistence type="predicted"/>
<feature type="transmembrane region" description="Helical" evidence="1">
    <location>
        <begin position="109"/>
        <end position="127"/>
    </location>
</feature>
<keyword evidence="1" id="KW-0812">Transmembrane</keyword>
<evidence type="ECO:0000256" key="1">
    <source>
        <dbReference type="SAM" id="Phobius"/>
    </source>
</evidence>
<sequence length="129" mass="13030">MRTRAPLTGLMIGGPRRAMAALAPAYIVVLTAALVLMHGAAEIVLLAVPVAAITAVPLFARFARGFSVACYTAIAVLALGGCLLVGVILLPAALPLLVATVPPALSAPMPHLCVAAILLAVTVTILAQF</sequence>
<name>A0ABW4AV86_9ACTN</name>
<dbReference type="Proteomes" id="UP001597183">
    <property type="component" value="Unassembled WGS sequence"/>
</dbReference>
<keyword evidence="1" id="KW-0472">Membrane</keyword>